<reference evidence="1" key="1">
    <citation type="submission" date="2022-02" db="EMBL/GenBank/DDBJ databases">
        <title>Plant Genome Project.</title>
        <authorList>
            <person name="Zhang R.-G."/>
        </authorList>
    </citation>
    <scope>NUCLEOTIDE SEQUENCE</scope>
    <source>
        <strain evidence="1">AT1</strain>
    </source>
</reference>
<dbReference type="Proteomes" id="UP001062846">
    <property type="component" value="Chromosome 5"/>
</dbReference>
<accession>A0ACC0NPW5</accession>
<proteinExistence type="predicted"/>
<keyword evidence="2" id="KW-1185">Reference proteome</keyword>
<evidence type="ECO:0000313" key="1">
    <source>
        <dbReference type="EMBL" id="KAI8554607.1"/>
    </source>
</evidence>
<comment type="caution">
    <text evidence="1">The sequence shown here is derived from an EMBL/GenBank/DDBJ whole genome shotgun (WGS) entry which is preliminary data.</text>
</comment>
<name>A0ACC0NPW5_RHOML</name>
<gene>
    <name evidence="1" type="ORF">RHMOL_Rhmol05G0110800</name>
</gene>
<dbReference type="EMBL" id="CM046392">
    <property type="protein sequence ID" value="KAI8554607.1"/>
    <property type="molecule type" value="Genomic_DNA"/>
</dbReference>
<protein>
    <submittedName>
        <fullName evidence="1">Uncharacterized protein</fullName>
    </submittedName>
</protein>
<sequence>MCSPCVMMVAAVTGAAAAADPQNPNNKSQNDGQQQLQQQNPNKRPPFKSRQVSSRYMSPSSSSASVASSNSTPTRRCPSPLVSRNSNPTPNTPIPAPKRAVSADRRRPTTPSRFEPRLSNAGEVSAATKLLVTSTRSLSVSFQGEAFSLPISKTKAAPTVSNVRKGTPERRSVSSSNGNSNGTSTSARASTPIRGGDQAAESLAKSIDQHRWPGRNRQMQQPNSLSRSLDCPEDKMKLIGSGKNGNNVVRALQKSMVFDEGRRASFDGRLSLDLGSAELLRAIQKGPNGNNSVSESSVVSDLAASDSDRDSVSSGSTSGLQECSGGGAGSMKGRNAPRGIAVSARFWQETNSRLRRLNDPGSPLLSTSPAKMVVPPKFGQSKKFPSDSTLSSPRTMSSPIRGGGIRPASPSKTMTPSPARGMTSPSRVRSSVSGTISSSFGETPSVLSFAVDVRRGKVGENRLGDAHLLRLLYNRHLQWRFVNARTEAALLVQRNSAEKNLWNAWITTSDLRDSVTKKRHRLQLLRQKLKLASILKGEVIWLNGHQRERIATELIQDGMEKLIGHRLEITCLEDWACLDKDHSVSLLGAIEALKASTLRLPVVGGAIADVQSVKDAIGSAVDVMQAMSYSMYSLLMKVEEVNSLVAELVKVISKERALLEQCKDFLSMLAAMQVKYFSLRTQILQLTRVPTA</sequence>
<evidence type="ECO:0000313" key="2">
    <source>
        <dbReference type="Proteomes" id="UP001062846"/>
    </source>
</evidence>
<organism evidence="1 2">
    <name type="scientific">Rhododendron molle</name>
    <name type="common">Chinese azalea</name>
    <name type="synonym">Azalea mollis</name>
    <dbReference type="NCBI Taxonomy" id="49168"/>
    <lineage>
        <taxon>Eukaryota</taxon>
        <taxon>Viridiplantae</taxon>
        <taxon>Streptophyta</taxon>
        <taxon>Embryophyta</taxon>
        <taxon>Tracheophyta</taxon>
        <taxon>Spermatophyta</taxon>
        <taxon>Magnoliopsida</taxon>
        <taxon>eudicotyledons</taxon>
        <taxon>Gunneridae</taxon>
        <taxon>Pentapetalae</taxon>
        <taxon>asterids</taxon>
        <taxon>Ericales</taxon>
        <taxon>Ericaceae</taxon>
        <taxon>Ericoideae</taxon>
        <taxon>Rhodoreae</taxon>
        <taxon>Rhododendron</taxon>
    </lineage>
</organism>